<dbReference type="EMBL" id="KV018443">
    <property type="protein sequence ID" value="KZV17295.1"/>
    <property type="molecule type" value="Genomic_DNA"/>
</dbReference>
<dbReference type="InterPro" id="IPR004883">
    <property type="entry name" value="LOB"/>
</dbReference>
<dbReference type="PROSITE" id="PS50891">
    <property type="entry name" value="LOB"/>
    <property type="match status" value="1"/>
</dbReference>
<proteinExistence type="inferred from homology"/>
<dbReference type="Proteomes" id="UP000250235">
    <property type="component" value="Unassembled WGS sequence"/>
</dbReference>
<dbReference type="PANTHER" id="PTHR31301">
    <property type="entry name" value="LOB DOMAIN-CONTAINING PROTEIN 4-RELATED"/>
    <property type="match status" value="1"/>
</dbReference>
<reference evidence="3 4" key="1">
    <citation type="journal article" date="2015" name="Proc. Natl. Acad. Sci. U.S.A.">
        <title>The resurrection genome of Boea hygrometrica: A blueprint for survival of dehydration.</title>
        <authorList>
            <person name="Xiao L."/>
            <person name="Yang G."/>
            <person name="Zhang L."/>
            <person name="Yang X."/>
            <person name="Zhao S."/>
            <person name="Ji Z."/>
            <person name="Zhou Q."/>
            <person name="Hu M."/>
            <person name="Wang Y."/>
            <person name="Chen M."/>
            <person name="Xu Y."/>
            <person name="Jin H."/>
            <person name="Xiao X."/>
            <person name="Hu G."/>
            <person name="Bao F."/>
            <person name="Hu Y."/>
            <person name="Wan P."/>
            <person name="Li L."/>
            <person name="Deng X."/>
            <person name="Kuang T."/>
            <person name="Xiang C."/>
            <person name="Zhu J.K."/>
            <person name="Oliver M.J."/>
            <person name="He Y."/>
        </authorList>
    </citation>
    <scope>NUCLEOTIDE SEQUENCE [LARGE SCALE GENOMIC DNA]</scope>
    <source>
        <strain evidence="4">cv. XS01</strain>
    </source>
</reference>
<evidence type="ECO:0000256" key="1">
    <source>
        <dbReference type="ARBA" id="ARBA00005474"/>
    </source>
</evidence>
<dbReference type="OrthoDB" id="684652at2759"/>
<dbReference type="Pfam" id="PF03195">
    <property type="entry name" value="LOB"/>
    <property type="match status" value="1"/>
</dbReference>
<dbReference type="AlphaFoldDB" id="A0A2Z7AEB6"/>
<dbReference type="PANTHER" id="PTHR31301:SF120">
    <property type="entry name" value="LOB DOMAIN-CONTAINING PROTEIN 23-RELATED"/>
    <property type="match status" value="1"/>
</dbReference>
<keyword evidence="4" id="KW-1185">Reference proteome</keyword>
<evidence type="ECO:0000259" key="2">
    <source>
        <dbReference type="PROSITE" id="PS50891"/>
    </source>
</evidence>
<organism evidence="3 4">
    <name type="scientific">Dorcoceras hygrometricum</name>
    <dbReference type="NCBI Taxonomy" id="472368"/>
    <lineage>
        <taxon>Eukaryota</taxon>
        <taxon>Viridiplantae</taxon>
        <taxon>Streptophyta</taxon>
        <taxon>Embryophyta</taxon>
        <taxon>Tracheophyta</taxon>
        <taxon>Spermatophyta</taxon>
        <taxon>Magnoliopsida</taxon>
        <taxon>eudicotyledons</taxon>
        <taxon>Gunneridae</taxon>
        <taxon>Pentapetalae</taxon>
        <taxon>asterids</taxon>
        <taxon>lamiids</taxon>
        <taxon>Lamiales</taxon>
        <taxon>Gesneriaceae</taxon>
        <taxon>Didymocarpoideae</taxon>
        <taxon>Trichosporeae</taxon>
        <taxon>Loxocarpinae</taxon>
        <taxon>Dorcoceras</taxon>
    </lineage>
</organism>
<evidence type="ECO:0000313" key="4">
    <source>
        <dbReference type="Proteomes" id="UP000250235"/>
    </source>
</evidence>
<evidence type="ECO:0000313" key="3">
    <source>
        <dbReference type="EMBL" id="KZV17295.1"/>
    </source>
</evidence>
<comment type="similarity">
    <text evidence="1">Belongs to the LOB domain-containing protein family.</text>
</comment>
<sequence length="143" mass="16101">MNSSRCAACRHLRRRCPSDCIFSPYFPSHDSKRFRCVHKIYGASNVAKMLQELPADRRAEAADSLYYEAYCRLKDPVYGCVGTITILCQQIHNAQCQLATTQAEIASLSAHSGLQNQYPATPTFNLIDQYDVASANWSDFNLQ</sequence>
<gene>
    <name evidence="3" type="ORF">F511_18236</name>
</gene>
<accession>A0A2Z7AEB6</accession>
<protein>
    <submittedName>
        <fullName evidence="3">LOB domain-containing protein</fullName>
    </submittedName>
</protein>
<feature type="domain" description="LOB" evidence="2">
    <location>
        <begin position="4"/>
        <end position="105"/>
    </location>
</feature>
<name>A0A2Z7AEB6_9LAMI</name>